<proteinExistence type="predicted"/>
<gene>
    <name evidence="1" type="ORF">HPB50_016390</name>
</gene>
<sequence length="118" mass="13964">MDTGKMEIEKLTAVGKELGLEGAELREWVEEQQEWERKEREWAREDKERKRIAAKEAEELQLKLQLTKLRTTKIAQQLHVEFHSRQTLMSTAEHRQQTTRSSHLAQNDPKMPFATRLP</sequence>
<protein>
    <submittedName>
        <fullName evidence="1">Uncharacterized protein</fullName>
    </submittedName>
</protein>
<evidence type="ECO:0000313" key="1">
    <source>
        <dbReference type="EMBL" id="KAH6939167.1"/>
    </source>
</evidence>
<name>A0ACB7SVD0_HYAAI</name>
<organism evidence="1 2">
    <name type="scientific">Hyalomma asiaticum</name>
    <name type="common">Tick</name>
    <dbReference type="NCBI Taxonomy" id="266040"/>
    <lineage>
        <taxon>Eukaryota</taxon>
        <taxon>Metazoa</taxon>
        <taxon>Ecdysozoa</taxon>
        <taxon>Arthropoda</taxon>
        <taxon>Chelicerata</taxon>
        <taxon>Arachnida</taxon>
        <taxon>Acari</taxon>
        <taxon>Parasitiformes</taxon>
        <taxon>Ixodida</taxon>
        <taxon>Ixodoidea</taxon>
        <taxon>Ixodidae</taxon>
        <taxon>Hyalomminae</taxon>
        <taxon>Hyalomma</taxon>
    </lineage>
</organism>
<accession>A0ACB7SVD0</accession>
<keyword evidence="2" id="KW-1185">Reference proteome</keyword>
<comment type="caution">
    <text evidence="1">The sequence shown here is derived from an EMBL/GenBank/DDBJ whole genome shotgun (WGS) entry which is preliminary data.</text>
</comment>
<reference evidence="1" key="1">
    <citation type="submission" date="2020-05" db="EMBL/GenBank/DDBJ databases">
        <title>Large-scale comparative analyses of tick genomes elucidate their genetic diversity and vector capacities.</title>
        <authorList>
            <person name="Jia N."/>
            <person name="Wang J."/>
            <person name="Shi W."/>
            <person name="Du L."/>
            <person name="Sun Y."/>
            <person name="Zhan W."/>
            <person name="Jiang J."/>
            <person name="Wang Q."/>
            <person name="Zhang B."/>
            <person name="Ji P."/>
            <person name="Sakyi L.B."/>
            <person name="Cui X."/>
            <person name="Yuan T."/>
            <person name="Jiang B."/>
            <person name="Yang W."/>
            <person name="Lam T.T.-Y."/>
            <person name="Chang Q."/>
            <person name="Ding S."/>
            <person name="Wang X."/>
            <person name="Zhu J."/>
            <person name="Ruan X."/>
            <person name="Zhao L."/>
            <person name="Wei J."/>
            <person name="Que T."/>
            <person name="Du C."/>
            <person name="Cheng J."/>
            <person name="Dai P."/>
            <person name="Han X."/>
            <person name="Huang E."/>
            <person name="Gao Y."/>
            <person name="Liu J."/>
            <person name="Shao H."/>
            <person name="Ye R."/>
            <person name="Li L."/>
            <person name="Wei W."/>
            <person name="Wang X."/>
            <person name="Wang C."/>
            <person name="Yang T."/>
            <person name="Huo Q."/>
            <person name="Li W."/>
            <person name="Guo W."/>
            <person name="Chen H."/>
            <person name="Zhou L."/>
            <person name="Ni X."/>
            <person name="Tian J."/>
            <person name="Zhou Y."/>
            <person name="Sheng Y."/>
            <person name="Liu T."/>
            <person name="Pan Y."/>
            <person name="Xia L."/>
            <person name="Li J."/>
            <person name="Zhao F."/>
            <person name="Cao W."/>
        </authorList>
    </citation>
    <scope>NUCLEOTIDE SEQUENCE</scope>
    <source>
        <strain evidence="1">Hyas-2018</strain>
    </source>
</reference>
<dbReference type="Proteomes" id="UP000821845">
    <property type="component" value="Chromosome 2"/>
</dbReference>
<dbReference type="EMBL" id="CM023482">
    <property type="protein sequence ID" value="KAH6939167.1"/>
    <property type="molecule type" value="Genomic_DNA"/>
</dbReference>
<evidence type="ECO:0000313" key="2">
    <source>
        <dbReference type="Proteomes" id="UP000821845"/>
    </source>
</evidence>